<dbReference type="Gene3D" id="3.40.50.150">
    <property type="entry name" value="Vaccinia Virus protein VP39"/>
    <property type="match status" value="1"/>
</dbReference>
<dbReference type="SUPFAM" id="SSF53335">
    <property type="entry name" value="S-adenosyl-L-methionine-dependent methyltransferases"/>
    <property type="match status" value="1"/>
</dbReference>
<dbReference type="EMBL" id="KJ567043">
    <property type="protein sequence ID" value="AID58987.1"/>
    <property type="molecule type" value="Genomic_DNA"/>
</dbReference>
<keyword evidence="1" id="KW-0489">Methyltransferase</keyword>
<organism evidence="1 2">
    <name type="scientific">Mycobacterium phage Gaia</name>
    <dbReference type="NCBI Taxonomy" id="1486472"/>
    <lineage>
        <taxon>Viruses</taxon>
        <taxon>Duplodnaviria</taxon>
        <taxon>Heunggongvirae</taxon>
        <taxon>Uroviricota</taxon>
        <taxon>Caudoviricetes</taxon>
        <taxon>Gaiavirus</taxon>
        <taxon>Gaiavirus gaia</taxon>
    </lineage>
</organism>
<protein>
    <submittedName>
        <fullName evidence="1">Methyltransferase</fullName>
    </submittedName>
</protein>
<name>A0A068F207_9CAUD</name>
<proteinExistence type="predicted"/>
<dbReference type="Proteomes" id="UP000027491">
    <property type="component" value="Segment"/>
</dbReference>
<evidence type="ECO:0000313" key="2">
    <source>
        <dbReference type="Proteomes" id="UP000027491"/>
    </source>
</evidence>
<dbReference type="GO" id="GO:0032259">
    <property type="term" value="P:methylation"/>
    <property type="evidence" value="ECO:0007669"/>
    <property type="project" value="UniProtKB-KW"/>
</dbReference>
<evidence type="ECO:0000313" key="1">
    <source>
        <dbReference type="EMBL" id="AID58987.1"/>
    </source>
</evidence>
<dbReference type="GO" id="GO:0008168">
    <property type="term" value="F:methyltransferase activity"/>
    <property type="evidence" value="ECO:0007669"/>
    <property type="project" value="UniProtKB-KW"/>
</dbReference>
<accession>A0A068F207</accession>
<dbReference type="OrthoDB" id="38187at10239"/>
<reference evidence="1 2" key="1">
    <citation type="submission" date="2014-03" db="EMBL/GenBank/DDBJ databases">
        <authorList>
            <person name="Yoder B.A."/>
            <person name="Colicchio M.A."/>
            <person name="Schafer C.E."/>
            <person name="Abrahim M.R."/>
            <person name="Adkins N.L."/>
            <person name="Burke K.A."/>
            <person name="Churilla B.M."/>
            <person name="Cohen K.L."/>
            <person name="Fasoranti T.O."/>
            <person name="Genkil J.S."/>
            <person name="Kramer Z.J."/>
            <person name="Prout A.K."/>
            <person name="Schwarz A.G."/>
            <person name="Tish M."/>
            <person name="Vispute N."/>
            <person name="Wilkes K.E."/>
            <person name="Williams C.R."/>
            <person name="Xiao X."/>
            <person name="Yu V.J."/>
            <person name="Lapin J.S."/>
            <person name="Ott C.T."/>
            <person name="Walburn T.D."/>
            <person name="Bradley K.W."/>
            <person name="Clarke D.Q."/>
            <person name="Lewis M.F."/>
            <person name="Barker L.P."/>
            <person name="Bailey C."/>
            <person name="Asai D.J."/>
            <person name="Bowman C.A."/>
            <person name="Russell D.A."/>
            <person name="Pope W.H."/>
            <person name="Jacobs-Sera D."/>
            <person name="Hendrix R.W."/>
            <person name="Hatfull G.F."/>
        </authorList>
    </citation>
    <scope>NUCLEOTIDE SEQUENCE [LARGE SCALE GENOMIC DNA]</scope>
</reference>
<dbReference type="RefSeq" id="YP_009124910.1">
    <property type="nucleotide sequence ID" value="NC_026590.1"/>
</dbReference>
<dbReference type="GeneID" id="23679677"/>
<sequence>MMVEALMEAVAMDFLADAASRVPVDQAVVEIGTYRAANLVSMALGSKRGNKAMVHGVDPYGSGDIYRNRPHMLQRYTNADLEIARDHIKANSVVRLTRLHVATSRAASEAWSGPKVGLLVIDGEHRLDPVLDDFSAWKRHLAVDAVIAFDDYEPSKVGREVIVAVDRLADAGEITPIELIGSRLAVTRLKAVN</sequence>
<gene>
    <name evidence="1" type="primary">171</name>
    <name evidence="1" type="ORF">PBI_GAIA_171</name>
</gene>
<dbReference type="Pfam" id="PF13578">
    <property type="entry name" value="Methyltransf_24"/>
    <property type="match status" value="1"/>
</dbReference>
<keyword evidence="2" id="KW-1185">Reference proteome</keyword>
<keyword evidence="1" id="KW-0808">Transferase</keyword>
<dbReference type="KEGG" id="vg:23679677"/>
<dbReference type="InterPro" id="IPR029063">
    <property type="entry name" value="SAM-dependent_MTases_sf"/>
</dbReference>